<proteinExistence type="predicted"/>
<evidence type="ECO:0000313" key="5">
    <source>
        <dbReference type="Proteomes" id="UP000199601"/>
    </source>
</evidence>
<evidence type="ECO:0000256" key="1">
    <source>
        <dbReference type="ARBA" id="ARBA00022729"/>
    </source>
</evidence>
<dbReference type="SUPFAM" id="SSF56959">
    <property type="entry name" value="Leukocidin-like"/>
    <property type="match status" value="1"/>
</dbReference>
<keyword evidence="5" id="KW-1185">Reference proteome</keyword>
<feature type="chain" id="PRO_5039045948" evidence="3">
    <location>
        <begin position="26"/>
        <end position="232"/>
    </location>
</feature>
<protein>
    <submittedName>
        <fullName evidence="4">MspA protein</fullName>
    </submittedName>
</protein>
<dbReference type="AlphaFoldDB" id="A0A0U1DQ00"/>
<organism evidence="4 5">
    <name type="scientific">Mycobacterium europaeum</name>
    <dbReference type="NCBI Taxonomy" id="761804"/>
    <lineage>
        <taxon>Bacteria</taxon>
        <taxon>Bacillati</taxon>
        <taxon>Actinomycetota</taxon>
        <taxon>Actinomycetes</taxon>
        <taxon>Mycobacteriales</taxon>
        <taxon>Mycobacteriaceae</taxon>
        <taxon>Mycobacterium</taxon>
        <taxon>Mycobacterium simiae complex</taxon>
    </lineage>
</organism>
<dbReference type="Pfam" id="PF09203">
    <property type="entry name" value="MspA"/>
    <property type="match status" value="1"/>
</dbReference>
<accession>A0A0U1DQ00</accession>
<evidence type="ECO:0000256" key="2">
    <source>
        <dbReference type="SAM" id="MobiDB-lite"/>
    </source>
</evidence>
<feature type="region of interest" description="Disordered" evidence="2">
    <location>
        <begin position="24"/>
        <end position="51"/>
    </location>
</feature>
<dbReference type="Gene3D" id="2.60.40.1650">
    <property type="entry name" value="Porin MspA (Ig-like beta-sandwich domain)"/>
    <property type="match status" value="2"/>
</dbReference>
<feature type="compositionally biased region" description="Low complexity" evidence="2">
    <location>
        <begin position="35"/>
        <end position="48"/>
    </location>
</feature>
<dbReference type="InterPro" id="IPR015286">
    <property type="entry name" value="Porin_fam_mycobact-type"/>
</dbReference>
<feature type="signal peptide" evidence="3">
    <location>
        <begin position="1"/>
        <end position="25"/>
    </location>
</feature>
<keyword evidence="1 3" id="KW-0732">Signal</keyword>
<reference evidence="5" key="1">
    <citation type="submission" date="2015-03" db="EMBL/GenBank/DDBJ databases">
        <authorList>
            <person name="Urmite Genomes"/>
        </authorList>
    </citation>
    <scope>NUCLEOTIDE SEQUENCE [LARGE SCALE GENOMIC DNA]</scope>
    <source>
        <strain evidence="5">CSUR P1344</strain>
    </source>
</reference>
<dbReference type="InterPro" id="IPR036435">
    <property type="entry name" value="Leukocidin/porin_MspA_sf"/>
</dbReference>
<evidence type="ECO:0000313" key="4">
    <source>
        <dbReference type="EMBL" id="CQD20609.1"/>
    </source>
</evidence>
<evidence type="ECO:0000256" key="3">
    <source>
        <dbReference type="SAM" id="SignalP"/>
    </source>
</evidence>
<dbReference type="EMBL" id="CTEC01000002">
    <property type="protein sequence ID" value="CQD20609.1"/>
    <property type="molecule type" value="Genomic_DNA"/>
</dbReference>
<gene>
    <name evidence="4" type="ORF">BN000_04967</name>
</gene>
<dbReference type="Proteomes" id="UP000199601">
    <property type="component" value="Unassembled WGS sequence"/>
</dbReference>
<sequence precursor="true">MVVRRALVVAVCLVMAVVAAPAATADPDDGPEIEPAAAASAPAGGAVPSNPPVMLNTPDGWTLGLGAKDEAQLPVAPLTTSIASREYMASGIYVGSLKGPEEPHGILEVGYQIGCGIDMSTSNGVIMEGGVGIIPGVSPTFDTTGTLPPLLPFVSTPLNGVMSIGMKPGLVITVPVIKKQFKGANPWVMISNFHIKIDGCVGQSFIRSYAVLTRMTDLSDVVLSYVGVTKSV</sequence>
<name>A0A0U1DQ00_9MYCO</name>